<evidence type="ECO:0000313" key="5">
    <source>
        <dbReference type="Proteomes" id="UP000236291"/>
    </source>
</evidence>
<dbReference type="Pfam" id="PF22936">
    <property type="entry name" value="Pol_BBD"/>
    <property type="match status" value="1"/>
</dbReference>
<dbReference type="Gene3D" id="4.10.60.10">
    <property type="entry name" value="Zinc finger, CCHC-type"/>
    <property type="match status" value="1"/>
</dbReference>
<organism evidence="4 5">
    <name type="scientific">Trifolium pratense</name>
    <name type="common">Red clover</name>
    <dbReference type="NCBI Taxonomy" id="57577"/>
    <lineage>
        <taxon>Eukaryota</taxon>
        <taxon>Viridiplantae</taxon>
        <taxon>Streptophyta</taxon>
        <taxon>Embryophyta</taxon>
        <taxon>Tracheophyta</taxon>
        <taxon>Spermatophyta</taxon>
        <taxon>Magnoliopsida</taxon>
        <taxon>eudicotyledons</taxon>
        <taxon>Gunneridae</taxon>
        <taxon>Pentapetalae</taxon>
        <taxon>rosids</taxon>
        <taxon>fabids</taxon>
        <taxon>Fabales</taxon>
        <taxon>Fabaceae</taxon>
        <taxon>Papilionoideae</taxon>
        <taxon>50 kb inversion clade</taxon>
        <taxon>NPAAA clade</taxon>
        <taxon>Hologalegina</taxon>
        <taxon>IRL clade</taxon>
        <taxon>Trifolieae</taxon>
        <taxon>Trifolium</taxon>
    </lineage>
</organism>
<evidence type="ECO:0000256" key="1">
    <source>
        <dbReference type="PROSITE-ProRule" id="PRU00047"/>
    </source>
</evidence>
<dbReference type="EMBL" id="ASHM01047807">
    <property type="protein sequence ID" value="PNX85031.1"/>
    <property type="molecule type" value="Genomic_DNA"/>
</dbReference>
<dbReference type="AlphaFoldDB" id="A0A2K3M2M8"/>
<dbReference type="Pfam" id="PF00098">
    <property type="entry name" value="zf-CCHC"/>
    <property type="match status" value="1"/>
</dbReference>
<dbReference type="GO" id="GO:0008270">
    <property type="term" value="F:zinc ion binding"/>
    <property type="evidence" value="ECO:0007669"/>
    <property type="project" value="UniProtKB-KW"/>
</dbReference>
<keyword evidence="1" id="KW-0863">Zinc-finger</keyword>
<dbReference type="PROSITE" id="PS50158">
    <property type="entry name" value="ZF_CCHC"/>
    <property type="match status" value="1"/>
</dbReference>
<dbReference type="GO" id="GO:0003676">
    <property type="term" value="F:nucleic acid binding"/>
    <property type="evidence" value="ECO:0007669"/>
    <property type="project" value="InterPro"/>
</dbReference>
<dbReference type="PANTHER" id="PTHR47592:SF27">
    <property type="entry name" value="OS08G0421700 PROTEIN"/>
    <property type="match status" value="1"/>
</dbReference>
<evidence type="ECO:0000256" key="2">
    <source>
        <dbReference type="SAM" id="MobiDB-lite"/>
    </source>
</evidence>
<dbReference type="SUPFAM" id="SSF57756">
    <property type="entry name" value="Retrovirus zinc finger-like domains"/>
    <property type="match status" value="1"/>
</dbReference>
<name>A0A2K3M2M8_TRIPR</name>
<proteinExistence type="predicted"/>
<keyword evidence="1" id="KW-0862">Zinc</keyword>
<dbReference type="InterPro" id="IPR054722">
    <property type="entry name" value="PolX-like_BBD"/>
</dbReference>
<dbReference type="InterPro" id="IPR036875">
    <property type="entry name" value="Znf_CCHC_sf"/>
</dbReference>
<evidence type="ECO:0000259" key="3">
    <source>
        <dbReference type="PROSITE" id="PS50158"/>
    </source>
</evidence>
<gene>
    <name evidence="4" type="ORF">L195_g041096</name>
</gene>
<dbReference type="Proteomes" id="UP000236291">
    <property type="component" value="Unassembled WGS sequence"/>
</dbReference>
<accession>A0A2K3M2M8</accession>
<dbReference type="ExpressionAtlas" id="A0A2K3M2M8">
    <property type="expression patterns" value="baseline"/>
</dbReference>
<keyword evidence="1" id="KW-0479">Metal-binding</keyword>
<feature type="region of interest" description="Disordered" evidence="2">
    <location>
        <begin position="1"/>
        <end position="21"/>
    </location>
</feature>
<dbReference type="InterPro" id="IPR001878">
    <property type="entry name" value="Znf_CCHC"/>
</dbReference>
<sequence length="213" mass="24468">MENLNPSRKEEEHQIQRKKNKSHIQCYNCEKRGHYASDCWYKKGKEKATDSDDEAKLVHEETDKGAVTFMAAVSKEKMANGEWFLDTGCSNHMTGHQNWLIKFDDTRKIKVKLADDRSIQAEGTGNMVIKRKNDSSTTVEDILFVPGMDYNLLSVGQLIEKDFSVSIKNENFELYDPANMLVLRSPLAKNRTFKTVINNTKVECIYEGCSCRR</sequence>
<reference evidence="4 5" key="2">
    <citation type="journal article" date="2017" name="Front. Plant Sci.">
        <title>Gene Classification and Mining of Molecular Markers Useful in Red Clover (Trifolium pratense) Breeding.</title>
        <authorList>
            <person name="Istvanek J."/>
            <person name="Dluhosova J."/>
            <person name="Dluhos P."/>
            <person name="Patkova L."/>
            <person name="Nedelnik J."/>
            <person name="Repkova J."/>
        </authorList>
    </citation>
    <scope>NUCLEOTIDE SEQUENCE [LARGE SCALE GENOMIC DNA]</scope>
    <source>
        <strain evidence="5">cv. Tatra</strain>
        <tissue evidence="4">Young leaves</tissue>
    </source>
</reference>
<dbReference type="PANTHER" id="PTHR47592">
    <property type="entry name" value="PBF68 PROTEIN"/>
    <property type="match status" value="1"/>
</dbReference>
<protein>
    <submittedName>
        <fullName evidence="4">Retrovirus-related Pol polyprotein from transposon TNT 1-94</fullName>
    </submittedName>
</protein>
<evidence type="ECO:0000313" key="4">
    <source>
        <dbReference type="EMBL" id="PNX85031.1"/>
    </source>
</evidence>
<reference evidence="4 5" key="1">
    <citation type="journal article" date="2014" name="Am. J. Bot.">
        <title>Genome assembly and annotation for red clover (Trifolium pratense; Fabaceae).</title>
        <authorList>
            <person name="Istvanek J."/>
            <person name="Jaros M."/>
            <person name="Krenek A."/>
            <person name="Repkova J."/>
        </authorList>
    </citation>
    <scope>NUCLEOTIDE SEQUENCE [LARGE SCALE GENOMIC DNA]</scope>
    <source>
        <strain evidence="5">cv. Tatra</strain>
        <tissue evidence="4">Young leaves</tissue>
    </source>
</reference>
<dbReference type="SMART" id="SM00343">
    <property type="entry name" value="ZnF_C2HC"/>
    <property type="match status" value="1"/>
</dbReference>
<feature type="domain" description="CCHC-type" evidence="3">
    <location>
        <begin position="26"/>
        <end position="39"/>
    </location>
</feature>
<comment type="caution">
    <text evidence="4">The sequence shown here is derived from an EMBL/GenBank/DDBJ whole genome shotgun (WGS) entry which is preliminary data.</text>
</comment>